<name>A0AAN9R3L2_CANGL</name>
<accession>A0AAN9R3L2</accession>
<comment type="caution">
    <text evidence="2">The sequence shown here is derived from an EMBL/GenBank/DDBJ whole genome shotgun (WGS) entry which is preliminary data.</text>
</comment>
<dbReference type="AlphaFoldDB" id="A0AAN9R3L2"/>
<keyword evidence="3" id="KW-1185">Reference proteome</keyword>
<organism evidence="2 3">
    <name type="scientific">Canavalia gladiata</name>
    <name type="common">Sword bean</name>
    <name type="synonym">Dolichos gladiatus</name>
    <dbReference type="NCBI Taxonomy" id="3824"/>
    <lineage>
        <taxon>Eukaryota</taxon>
        <taxon>Viridiplantae</taxon>
        <taxon>Streptophyta</taxon>
        <taxon>Embryophyta</taxon>
        <taxon>Tracheophyta</taxon>
        <taxon>Spermatophyta</taxon>
        <taxon>Magnoliopsida</taxon>
        <taxon>eudicotyledons</taxon>
        <taxon>Gunneridae</taxon>
        <taxon>Pentapetalae</taxon>
        <taxon>rosids</taxon>
        <taxon>fabids</taxon>
        <taxon>Fabales</taxon>
        <taxon>Fabaceae</taxon>
        <taxon>Papilionoideae</taxon>
        <taxon>50 kb inversion clade</taxon>
        <taxon>NPAAA clade</taxon>
        <taxon>indigoferoid/millettioid clade</taxon>
        <taxon>Phaseoleae</taxon>
        <taxon>Canavalia</taxon>
    </lineage>
</organism>
<protein>
    <submittedName>
        <fullName evidence="2">Uncharacterized protein</fullName>
    </submittedName>
</protein>
<keyword evidence="1" id="KW-1133">Transmembrane helix</keyword>
<keyword evidence="1" id="KW-0472">Membrane</keyword>
<gene>
    <name evidence="2" type="ORF">VNO77_00018</name>
</gene>
<feature type="transmembrane region" description="Helical" evidence="1">
    <location>
        <begin position="20"/>
        <end position="36"/>
    </location>
</feature>
<dbReference type="Proteomes" id="UP001367508">
    <property type="component" value="Unassembled WGS sequence"/>
</dbReference>
<evidence type="ECO:0000256" key="1">
    <source>
        <dbReference type="SAM" id="Phobius"/>
    </source>
</evidence>
<proteinExistence type="predicted"/>
<reference evidence="2 3" key="1">
    <citation type="submission" date="2024-01" db="EMBL/GenBank/DDBJ databases">
        <title>The genomes of 5 underutilized Papilionoideae crops provide insights into root nodulation and disease resistanc.</title>
        <authorList>
            <person name="Jiang F."/>
        </authorList>
    </citation>
    <scope>NUCLEOTIDE SEQUENCE [LARGE SCALE GENOMIC DNA]</scope>
    <source>
        <strain evidence="2">LVBAO_FW01</strain>
        <tissue evidence="2">Leaves</tissue>
    </source>
</reference>
<sequence length="117" mass="12999">MVQDKKLPAEETKEIRLFKLLISLAFLRLFVLVLAMKDTTTTTTTQGPQNNHTQSRSVYAGSDSGSLCAHYCHGPDSDARDVKVVIMNRVCLCLCALRPLRGTTESATVINPSHQWH</sequence>
<keyword evidence="1" id="KW-0812">Transmembrane</keyword>
<evidence type="ECO:0000313" key="3">
    <source>
        <dbReference type="Proteomes" id="UP001367508"/>
    </source>
</evidence>
<evidence type="ECO:0000313" key="2">
    <source>
        <dbReference type="EMBL" id="KAK7358097.1"/>
    </source>
</evidence>
<dbReference type="EMBL" id="JAYMYQ010000001">
    <property type="protein sequence ID" value="KAK7358097.1"/>
    <property type="molecule type" value="Genomic_DNA"/>
</dbReference>